<evidence type="ECO:0000313" key="2">
    <source>
        <dbReference type="EMBL" id="GJM62958.1"/>
    </source>
</evidence>
<keyword evidence="1" id="KW-0812">Transmembrane</keyword>
<sequence>MSVEVKQELIEEEFREICQHKLFVNSPTYVRLLRYLIDKSLAQEQLKEFTIGSELFGINYGDDKSNGTVRSYVYKLRQKLAAYYAEDRADIELYFIIPKGQYNLTFSTILPQPKRQEPVPVVTEERKKEPPYLAMVFVLFLLFGGLSFALLYSPKPAFLWEKFMEAGAQNLVVISDNFVVNQKLEDSLYHAVLYNDINNSTDFLTHLKEHPEVDMKMTDYTVMSKMAPLAIKNISSWMLQYGSDYSLQFESKLNYSDVKDRNLIFVGQFKTMNLSKSLFLNKSKVFSTFKDGFKFQDGATTKIYNTQHRKNGRVEYAMVSYNALSADQDALFFVSNNDIGVTATLRNFTDENWLKAFCQDLPEGSPYFNALFRVSGLQRTDFSCELVELEVIGL</sequence>
<comment type="caution">
    <text evidence="2">The sequence shown here is derived from an EMBL/GenBank/DDBJ whole genome shotgun (WGS) entry which is preliminary data.</text>
</comment>
<protein>
    <submittedName>
        <fullName evidence="2">Uncharacterized protein</fullName>
    </submittedName>
</protein>
<keyword evidence="1" id="KW-1133">Transmembrane helix</keyword>
<name>A0AAN4W1M3_9BACT</name>
<reference evidence="2 3" key="1">
    <citation type="submission" date="2021-12" db="EMBL/GenBank/DDBJ databases">
        <title>Genome sequencing of bacteria with rrn-lacking chromosome and rrn-plasmid.</title>
        <authorList>
            <person name="Anda M."/>
            <person name="Iwasaki W."/>
        </authorList>
    </citation>
    <scope>NUCLEOTIDE SEQUENCE [LARGE SCALE GENOMIC DNA]</scope>
    <source>
        <strain evidence="2 3">NBRC 15940</strain>
    </source>
</reference>
<dbReference type="Proteomes" id="UP001310022">
    <property type="component" value="Unassembled WGS sequence"/>
</dbReference>
<evidence type="ECO:0000256" key="1">
    <source>
        <dbReference type="SAM" id="Phobius"/>
    </source>
</evidence>
<feature type="transmembrane region" description="Helical" evidence="1">
    <location>
        <begin position="132"/>
        <end position="152"/>
    </location>
</feature>
<dbReference type="AlphaFoldDB" id="A0AAN4W1M3"/>
<accession>A0AAN4W1M3</accession>
<gene>
    <name evidence="2" type="ORF">PEDI_35100</name>
</gene>
<keyword evidence="3" id="KW-1185">Reference proteome</keyword>
<organism evidence="2 3">
    <name type="scientific">Persicobacter diffluens</name>
    <dbReference type="NCBI Taxonomy" id="981"/>
    <lineage>
        <taxon>Bacteria</taxon>
        <taxon>Pseudomonadati</taxon>
        <taxon>Bacteroidota</taxon>
        <taxon>Cytophagia</taxon>
        <taxon>Cytophagales</taxon>
        <taxon>Persicobacteraceae</taxon>
        <taxon>Persicobacter</taxon>
    </lineage>
</organism>
<keyword evidence="1" id="KW-0472">Membrane</keyword>
<evidence type="ECO:0000313" key="3">
    <source>
        <dbReference type="Proteomes" id="UP001310022"/>
    </source>
</evidence>
<proteinExistence type="predicted"/>
<dbReference type="RefSeq" id="WP_338238180.1">
    <property type="nucleotide sequence ID" value="NZ_BQKE01000002.1"/>
</dbReference>
<dbReference type="EMBL" id="BQKE01000002">
    <property type="protein sequence ID" value="GJM62958.1"/>
    <property type="molecule type" value="Genomic_DNA"/>
</dbReference>